<dbReference type="InterPro" id="IPR056845">
    <property type="entry name" value="LRR_Zer-1"/>
</dbReference>
<dbReference type="PANTHER" id="PTHR12904:SF23">
    <property type="entry name" value="PROTEIN ZER-1 HOMOLOG"/>
    <property type="match status" value="1"/>
</dbReference>
<evidence type="ECO:0000259" key="3">
    <source>
        <dbReference type="Pfam" id="PF25013"/>
    </source>
</evidence>
<feature type="domain" description="Zer-1-like leucine-rich repeats region" evidence="3">
    <location>
        <begin position="258"/>
        <end position="383"/>
    </location>
</feature>
<keyword evidence="5" id="KW-1185">Reference proteome</keyword>
<accession>A0A1D2NGD2</accession>
<feature type="domain" description="Protein zer-1 homolog-like C-terminal" evidence="2">
    <location>
        <begin position="455"/>
        <end position="830"/>
    </location>
</feature>
<dbReference type="SUPFAM" id="SSF52047">
    <property type="entry name" value="RNI-like"/>
    <property type="match status" value="1"/>
</dbReference>
<dbReference type="AlphaFoldDB" id="A0A1D2NGD2"/>
<organism evidence="4 5">
    <name type="scientific">Orchesella cincta</name>
    <name type="common">Springtail</name>
    <name type="synonym">Podura cincta</name>
    <dbReference type="NCBI Taxonomy" id="48709"/>
    <lineage>
        <taxon>Eukaryota</taxon>
        <taxon>Metazoa</taxon>
        <taxon>Ecdysozoa</taxon>
        <taxon>Arthropoda</taxon>
        <taxon>Hexapoda</taxon>
        <taxon>Collembola</taxon>
        <taxon>Entomobryomorpha</taxon>
        <taxon>Entomobryoidea</taxon>
        <taxon>Orchesellidae</taxon>
        <taxon>Orchesellinae</taxon>
        <taxon>Orchesella</taxon>
    </lineage>
</organism>
<dbReference type="PANTHER" id="PTHR12904">
    <property type="match status" value="1"/>
</dbReference>
<evidence type="ECO:0000313" key="5">
    <source>
        <dbReference type="Proteomes" id="UP000094527"/>
    </source>
</evidence>
<reference evidence="4 5" key="1">
    <citation type="journal article" date="2016" name="Genome Biol. Evol.">
        <title>Gene Family Evolution Reflects Adaptation to Soil Environmental Stressors in the Genome of the Collembolan Orchesella cincta.</title>
        <authorList>
            <person name="Faddeeva-Vakhrusheva A."/>
            <person name="Derks M.F."/>
            <person name="Anvar S.Y."/>
            <person name="Agamennone V."/>
            <person name="Suring W."/>
            <person name="Smit S."/>
            <person name="van Straalen N.M."/>
            <person name="Roelofs D."/>
        </authorList>
    </citation>
    <scope>NUCLEOTIDE SEQUENCE [LARGE SCALE GENOMIC DNA]</scope>
    <source>
        <tissue evidence="4">Mixed pool</tissue>
    </source>
</reference>
<dbReference type="Gene3D" id="3.80.10.10">
    <property type="entry name" value="Ribonuclease Inhibitor"/>
    <property type="match status" value="1"/>
</dbReference>
<dbReference type="Pfam" id="PF25013">
    <property type="entry name" value="LRR_Zer-1"/>
    <property type="match status" value="1"/>
</dbReference>
<dbReference type="InterPro" id="IPR051341">
    <property type="entry name" value="Zyg-11_UBL_adapter"/>
</dbReference>
<dbReference type="OrthoDB" id="5783533at2759"/>
<evidence type="ECO:0000259" key="2">
    <source>
        <dbReference type="Pfam" id="PF22964"/>
    </source>
</evidence>
<dbReference type="Pfam" id="PF22964">
    <property type="entry name" value="ZER1-like_2nd"/>
    <property type="match status" value="1"/>
</dbReference>
<evidence type="ECO:0000256" key="1">
    <source>
        <dbReference type="ARBA" id="ARBA00022786"/>
    </source>
</evidence>
<protein>
    <submittedName>
        <fullName evidence="4">Protein zer-1</fullName>
    </submittedName>
</protein>
<dbReference type="InterPro" id="IPR016024">
    <property type="entry name" value="ARM-type_fold"/>
</dbReference>
<dbReference type="GO" id="GO:0031462">
    <property type="term" value="C:Cul2-RING ubiquitin ligase complex"/>
    <property type="evidence" value="ECO:0007669"/>
    <property type="project" value="TreeGrafter"/>
</dbReference>
<keyword evidence="1" id="KW-0833">Ubl conjugation pathway</keyword>
<gene>
    <name evidence="4" type="ORF">Ocin01_02376</name>
</gene>
<proteinExistence type="predicted"/>
<dbReference type="EMBL" id="LJIJ01000048">
    <property type="protein sequence ID" value="ODN04318.1"/>
    <property type="molecule type" value="Genomic_DNA"/>
</dbReference>
<dbReference type="Proteomes" id="UP000094527">
    <property type="component" value="Unassembled WGS sequence"/>
</dbReference>
<sequence>MSSIISIQSSEESFSPPTLQEICRFYCTSNAKTLLFASQKRNQNDADVENSKLRKSIQLPVPIWEGLLEDYHGAPEDYLPLILAVIKCRKNFHIKSIHLPNTPTLTDERLRLVMACFPASLDIHNCPSLTKKAVAVINEYGQHLEFLQIGSSTQILTIDVEAWILKLKETPQGIRKVVRSIADFFNGRSVTHEDDGETHGLLRTPKLKKLVVWGLHVNQLQHLHLKNVTSSHENAGGGDAETNVVKVDYWEYLTRDFIHELQHLDLSSCQELNDLSFLLEAKDNLKALHLHDVLFDYDEKTWGILKQLTELRFLDVSQYNELASIFPNPDEILDKIVTALPHLVGLDISGTNLPGFEPEGFMPCGIMGLESRKETPLKFLGLLTSHYNASCRSNIPATKIAGGKDMEQLLIALQFYTQRENSIKKVIRMLYEKMQEMGADDFLPSHTILRLLVQAMKNHVYDKHTQIVALAAMFIVIRRIYKGPTKCLHNVDINQVLYWISKAMNVHSRDVSLLKNGMLNLLFLVPYIDMAPYTEDIAPILLEVATVATAGQDVFMTKAVAFTLHNMTRYLRKSEKEKLGESDIIEKLCLIVDNLIVHVAMDQMTVFWTLLWNITDDVPSNCKQFVKAKGIDVCFRFVGACLNFLNCGVNLANLQDAQIPMFALLSNLLQHPSFEAQIITLEQIANVFDLLMKVDSAGNEKLCFHICGFLCKVASKKISYSLESPTRQKILHKVFRIMSKLDFKKQFDYDFRHLTPLSTLLEVKDAPEIHAWVLWTLVNLTETNPKRYCNLIATDKLIKIKSLSERFQLPEDHRCSTVINRLCRTLTNNVESIMNPEQLSGYQKLAQIVREKFR</sequence>
<evidence type="ECO:0000313" key="4">
    <source>
        <dbReference type="EMBL" id="ODN04318.1"/>
    </source>
</evidence>
<dbReference type="OMA" id="EEAGQTX"/>
<dbReference type="InterPro" id="IPR011989">
    <property type="entry name" value="ARM-like"/>
</dbReference>
<name>A0A1D2NGD2_ORCCI</name>
<dbReference type="SUPFAM" id="SSF48371">
    <property type="entry name" value="ARM repeat"/>
    <property type="match status" value="1"/>
</dbReference>
<dbReference type="InterPro" id="IPR032675">
    <property type="entry name" value="LRR_dom_sf"/>
</dbReference>
<dbReference type="Gene3D" id="1.25.10.10">
    <property type="entry name" value="Leucine-rich Repeat Variant"/>
    <property type="match status" value="1"/>
</dbReference>
<dbReference type="InterPro" id="IPR055142">
    <property type="entry name" value="ZER1-like_C"/>
</dbReference>
<dbReference type="STRING" id="48709.A0A1D2NGD2"/>
<comment type="caution">
    <text evidence="4">The sequence shown here is derived from an EMBL/GenBank/DDBJ whole genome shotgun (WGS) entry which is preliminary data.</text>
</comment>